<sequence length="85" mass="9500">MGDIRVDRRHLDRLLADSAGTYGVPYQRTFTELAETHRGRPVTEILPLLRRAADRALLEFTHADLREQATAISTGAPCVLRVTVT</sequence>
<evidence type="ECO:0000313" key="1">
    <source>
        <dbReference type="EMBL" id="GGU49309.1"/>
    </source>
</evidence>
<dbReference type="AlphaFoldDB" id="A0A918HZM5"/>
<keyword evidence="2" id="KW-1185">Reference proteome</keyword>
<gene>
    <name evidence="1" type="ORF">GCM10010274_42310</name>
</gene>
<accession>A0A918HZM5</accession>
<evidence type="ECO:0000313" key="2">
    <source>
        <dbReference type="Proteomes" id="UP000636661"/>
    </source>
</evidence>
<dbReference type="Proteomes" id="UP000636661">
    <property type="component" value="Unassembled WGS sequence"/>
</dbReference>
<reference evidence="1" key="1">
    <citation type="journal article" date="2014" name="Int. J. Syst. Evol. Microbiol.">
        <title>Complete genome sequence of Corynebacterium casei LMG S-19264T (=DSM 44701T), isolated from a smear-ripened cheese.</title>
        <authorList>
            <consortium name="US DOE Joint Genome Institute (JGI-PGF)"/>
            <person name="Walter F."/>
            <person name="Albersmeier A."/>
            <person name="Kalinowski J."/>
            <person name="Ruckert C."/>
        </authorList>
    </citation>
    <scope>NUCLEOTIDE SEQUENCE</scope>
    <source>
        <strain evidence="1">JCM 4391</strain>
    </source>
</reference>
<dbReference type="EMBL" id="BMTP01000011">
    <property type="protein sequence ID" value="GGU49309.1"/>
    <property type="molecule type" value="Genomic_DNA"/>
</dbReference>
<name>A0A918HZM5_9ACTN</name>
<proteinExistence type="predicted"/>
<protein>
    <submittedName>
        <fullName evidence="1">Uncharacterized protein</fullName>
    </submittedName>
</protein>
<reference evidence="1" key="2">
    <citation type="submission" date="2020-09" db="EMBL/GenBank/DDBJ databases">
        <authorList>
            <person name="Sun Q."/>
            <person name="Ohkuma M."/>
        </authorList>
    </citation>
    <scope>NUCLEOTIDE SEQUENCE</scope>
    <source>
        <strain evidence="1">JCM 4391</strain>
    </source>
</reference>
<comment type="caution">
    <text evidence="1">The sequence shown here is derived from an EMBL/GenBank/DDBJ whole genome shotgun (WGS) entry which is preliminary data.</text>
</comment>
<organism evidence="1 2">
    <name type="scientific">Streptomyces lavendofoliae</name>
    <dbReference type="NCBI Taxonomy" id="67314"/>
    <lineage>
        <taxon>Bacteria</taxon>
        <taxon>Bacillati</taxon>
        <taxon>Actinomycetota</taxon>
        <taxon>Actinomycetes</taxon>
        <taxon>Kitasatosporales</taxon>
        <taxon>Streptomycetaceae</taxon>
        <taxon>Streptomyces</taxon>
    </lineage>
</organism>
<dbReference type="RefSeq" id="WP_189552471.1">
    <property type="nucleotide sequence ID" value="NZ_BMTP01000011.1"/>
</dbReference>